<protein>
    <submittedName>
        <fullName evidence="2">Uncharacterized protein LOC110012175</fullName>
    </submittedName>
</protein>
<sequence>MVMESGSSPGVGSPQCPLDFSFAFNNVGFSDRILKIEITDDPPESCPDRDALLTHANGREAAQGNETSPSMDHSVVRERIIYFSSLILAAHSPFFYKVSCV</sequence>
<proteinExistence type="predicted"/>
<evidence type="ECO:0000313" key="2">
    <source>
        <dbReference type="RefSeq" id="XP_020550638.1"/>
    </source>
</evidence>
<evidence type="ECO:0000313" key="1">
    <source>
        <dbReference type="Proteomes" id="UP000504604"/>
    </source>
</evidence>
<dbReference type="RefSeq" id="XP_020550638.1">
    <property type="nucleotide sequence ID" value="XM_020694979.1"/>
</dbReference>
<organism evidence="1 2">
    <name type="scientific">Sesamum indicum</name>
    <name type="common">Oriental sesame</name>
    <name type="synonym">Sesamum orientale</name>
    <dbReference type="NCBI Taxonomy" id="4182"/>
    <lineage>
        <taxon>Eukaryota</taxon>
        <taxon>Viridiplantae</taxon>
        <taxon>Streptophyta</taxon>
        <taxon>Embryophyta</taxon>
        <taxon>Tracheophyta</taxon>
        <taxon>Spermatophyta</taxon>
        <taxon>Magnoliopsida</taxon>
        <taxon>eudicotyledons</taxon>
        <taxon>Gunneridae</taxon>
        <taxon>Pentapetalae</taxon>
        <taxon>asterids</taxon>
        <taxon>lamiids</taxon>
        <taxon>Lamiales</taxon>
        <taxon>Pedaliaceae</taxon>
        <taxon>Sesamum</taxon>
    </lineage>
</organism>
<dbReference type="GO" id="GO:0005634">
    <property type="term" value="C:nucleus"/>
    <property type="evidence" value="ECO:0007669"/>
    <property type="project" value="TreeGrafter"/>
</dbReference>
<name>A0A8M8UUN2_SESIN</name>
<dbReference type="AlphaFoldDB" id="A0A8M8UUN2"/>
<accession>A0A8M8UUN2</accession>
<dbReference type="PANTHER" id="PTHR46336">
    <property type="entry name" value="OS02G0260700 PROTEIN"/>
    <property type="match status" value="1"/>
</dbReference>
<dbReference type="OrthoDB" id="1706616at2759"/>
<keyword evidence="1" id="KW-1185">Reference proteome</keyword>
<dbReference type="Proteomes" id="UP000504604">
    <property type="component" value="Linkage group LG6"/>
</dbReference>
<gene>
    <name evidence="2" type="primary">LOC110012175</name>
</gene>
<dbReference type="InterPro" id="IPR045890">
    <property type="entry name" value="POB1-like"/>
</dbReference>
<dbReference type="KEGG" id="sind:110012175"/>
<dbReference type="GO" id="GO:0010114">
    <property type="term" value="P:response to red light"/>
    <property type="evidence" value="ECO:0007669"/>
    <property type="project" value="TreeGrafter"/>
</dbReference>
<dbReference type="GeneID" id="110012175"/>
<dbReference type="PANTHER" id="PTHR46336:SF3">
    <property type="entry name" value="BTB_POZ DOMAIN-CONTAINING PROTEIN POB1"/>
    <property type="match status" value="1"/>
</dbReference>
<reference evidence="2" key="1">
    <citation type="submission" date="2025-08" db="UniProtKB">
        <authorList>
            <consortium name="RefSeq"/>
        </authorList>
    </citation>
    <scope>IDENTIFICATION</scope>
</reference>